<reference evidence="3" key="1">
    <citation type="submission" date="2021-12" db="EMBL/GenBank/DDBJ databases">
        <authorList>
            <person name="King R."/>
        </authorList>
    </citation>
    <scope>NUCLEOTIDE SEQUENCE</scope>
</reference>
<evidence type="ECO:0000313" key="4">
    <source>
        <dbReference type="Proteomes" id="UP001153714"/>
    </source>
</evidence>
<proteinExistence type="predicted"/>
<keyword evidence="4" id="KW-1185">Reference proteome</keyword>
<gene>
    <name evidence="3" type="ORF">DIATSA_LOCUS4984</name>
</gene>
<dbReference type="SUPFAM" id="SSF52058">
    <property type="entry name" value="L domain-like"/>
    <property type="match status" value="1"/>
</dbReference>
<evidence type="ECO:0000256" key="2">
    <source>
        <dbReference type="ARBA" id="ARBA00022737"/>
    </source>
</evidence>
<dbReference type="Gene3D" id="3.80.10.10">
    <property type="entry name" value="Ribonuclease Inhibitor"/>
    <property type="match status" value="1"/>
</dbReference>
<keyword evidence="1" id="KW-0433">Leucine-rich repeat</keyword>
<name>A0A9N9WC92_9NEOP</name>
<protein>
    <submittedName>
        <fullName evidence="3">Uncharacterized protein</fullName>
    </submittedName>
</protein>
<dbReference type="PANTHER" id="PTHR45617">
    <property type="entry name" value="LEUCINE RICH REPEAT FAMILY PROTEIN"/>
    <property type="match status" value="1"/>
</dbReference>
<accession>A0A9N9WC92</accession>
<dbReference type="AlphaFoldDB" id="A0A9N9WC92"/>
<dbReference type="GO" id="GO:0005615">
    <property type="term" value="C:extracellular space"/>
    <property type="evidence" value="ECO:0007669"/>
    <property type="project" value="TreeGrafter"/>
</dbReference>
<dbReference type="OrthoDB" id="1421090at2759"/>
<reference evidence="3" key="2">
    <citation type="submission" date="2022-10" db="EMBL/GenBank/DDBJ databases">
        <authorList>
            <consortium name="ENA_rothamsted_submissions"/>
            <consortium name="culmorum"/>
            <person name="King R."/>
        </authorList>
    </citation>
    <scope>NUCLEOTIDE SEQUENCE</scope>
</reference>
<dbReference type="PANTHER" id="PTHR45617:SF101">
    <property type="entry name" value="LEUCINE-RICH ALPHA-2-GLYCOPROTEIN"/>
    <property type="match status" value="1"/>
</dbReference>
<sequence>MSCAKTPIDDTAWPQFTRPALFQHVILKYCVPPKAPATYITALQRLNVTVLNKLVLNNLPANTNITRASLADLPSHVTSLELKATASSLQLEFDTLDGLEQLRVLDLCRVRPGRLPPHLKKLRLFYSNMRTLPSPLNDLESLFVHDGAQVDVPPLATLSKLQVLNLAVPLQVVPPLSQTLVNVTMTMFEVRSPVPFTHSDCAHVQQLTIEYWWMAQVPAGWVAACPVLHTLKLHLQKNLTELAKGMLNGTTELRVLYINACPLKTLPVDLFEYSPNLKEANLSGNKLLYLPK</sequence>
<organism evidence="3 4">
    <name type="scientific">Diatraea saccharalis</name>
    <name type="common">sugarcane borer</name>
    <dbReference type="NCBI Taxonomy" id="40085"/>
    <lineage>
        <taxon>Eukaryota</taxon>
        <taxon>Metazoa</taxon>
        <taxon>Ecdysozoa</taxon>
        <taxon>Arthropoda</taxon>
        <taxon>Hexapoda</taxon>
        <taxon>Insecta</taxon>
        <taxon>Pterygota</taxon>
        <taxon>Neoptera</taxon>
        <taxon>Endopterygota</taxon>
        <taxon>Lepidoptera</taxon>
        <taxon>Glossata</taxon>
        <taxon>Ditrysia</taxon>
        <taxon>Pyraloidea</taxon>
        <taxon>Crambidae</taxon>
        <taxon>Crambinae</taxon>
        <taxon>Diatraea</taxon>
    </lineage>
</organism>
<dbReference type="Proteomes" id="UP001153714">
    <property type="component" value="Chromosome 17"/>
</dbReference>
<evidence type="ECO:0000313" key="3">
    <source>
        <dbReference type="EMBL" id="CAG9787078.1"/>
    </source>
</evidence>
<dbReference type="EMBL" id="OU893348">
    <property type="protein sequence ID" value="CAG9787078.1"/>
    <property type="molecule type" value="Genomic_DNA"/>
</dbReference>
<evidence type="ECO:0000256" key="1">
    <source>
        <dbReference type="ARBA" id="ARBA00022614"/>
    </source>
</evidence>
<keyword evidence="2" id="KW-0677">Repeat</keyword>
<dbReference type="InterPro" id="IPR032675">
    <property type="entry name" value="LRR_dom_sf"/>
</dbReference>